<reference evidence="1 2" key="1">
    <citation type="journal article" date="2013" name="PLoS ONE">
        <title>Lactobacillus paracasei comparative genomics: towards species pan-genome definition and exploitation of diversity.</title>
        <authorList>
            <person name="Smokvina T."/>
            <person name="Wels M."/>
            <person name="Polka J."/>
            <person name="Chervaux C."/>
            <person name="Brisse S."/>
            <person name="Boekhorst J."/>
            <person name="van Hylckama Vlieg J.E."/>
            <person name="Siezen R.J."/>
        </authorList>
    </citation>
    <scope>NUCLEOTIDE SEQUENCE [LARGE SCALE GENOMIC DNA]</scope>
    <source>
        <strain evidence="1 2">Lpp122</strain>
    </source>
</reference>
<gene>
    <name evidence="1" type="ORF">Lpp122_2398</name>
</gene>
<sequence>MTNCRLANPHGVKIASRYRTIFGKQLRLLWSKRQRFSPAKRSEKFELRTNRPQKRLDRNKRIFRVI</sequence>
<name>A0A8E0I2T0_LACPA</name>
<dbReference type="AlphaFoldDB" id="A0A8E0I2T0"/>
<comment type="caution">
    <text evidence="1">The sequence shown here is derived from an EMBL/GenBank/DDBJ whole genome shotgun (WGS) entry which is preliminary data.</text>
</comment>
<dbReference type="EMBL" id="ANKW01000069">
    <property type="protein sequence ID" value="EPC16679.1"/>
    <property type="molecule type" value="Genomic_DNA"/>
</dbReference>
<evidence type="ECO:0000313" key="2">
    <source>
        <dbReference type="Proteomes" id="UP000014281"/>
    </source>
</evidence>
<organism evidence="1 2">
    <name type="scientific">Lacticaseibacillus paracasei subsp. paracasei Lpp122</name>
    <dbReference type="NCBI Taxonomy" id="1256218"/>
    <lineage>
        <taxon>Bacteria</taxon>
        <taxon>Bacillati</taxon>
        <taxon>Bacillota</taxon>
        <taxon>Bacilli</taxon>
        <taxon>Lactobacillales</taxon>
        <taxon>Lactobacillaceae</taxon>
        <taxon>Lacticaseibacillus</taxon>
    </lineage>
</organism>
<accession>A0A8E0I2T0</accession>
<proteinExistence type="predicted"/>
<evidence type="ECO:0000313" key="1">
    <source>
        <dbReference type="EMBL" id="EPC16679.1"/>
    </source>
</evidence>
<dbReference type="Proteomes" id="UP000014281">
    <property type="component" value="Unassembled WGS sequence"/>
</dbReference>
<protein>
    <submittedName>
        <fullName evidence="1">Uncharacterized protein</fullName>
    </submittedName>
</protein>